<dbReference type="PANTHER" id="PTHR34477">
    <property type="entry name" value="UPF0213 PROTEIN YHBQ"/>
    <property type="match status" value="1"/>
</dbReference>
<comment type="similarity">
    <text evidence="1">Belongs to the UPF0213 family.</text>
</comment>
<evidence type="ECO:0000259" key="2">
    <source>
        <dbReference type="PROSITE" id="PS50164"/>
    </source>
</evidence>
<proteinExistence type="inferred from homology"/>
<organism evidence="3 4">
    <name type="scientific">Candidatus Curtissbacteria bacterium RIFCSPHIGHO2_01_FULL_40_12</name>
    <dbReference type="NCBI Taxonomy" id="1797710"/>
    <lineage>
        <taxon>Bacteria</taxon>
        <taxon>Candidatus Curtissiibacteriota</taxon>
    </lineage>
</organism>
<feature type="domain" description="GIY-YIG" evidence="2">
    <location>
        <begin position="1"/>
        <end position="74"/>
    </location>
</feature>
<dbReference type="Gene3D" id="3.40.1440.10">
    <property type="entry name" value="GIY-YIG endonuclease"/>
    <property type="match status" value="1"/>
</dbReference>
<evidence type="ECO:0000313" key="3">
    <source>
        <dbReference type="EMBL" id="OGD88863.1"/>
    </source>
</evidence>
<dbReference type="InterPro" id="IPR035901">
    <property type="entry name" value="GIY-YIG_endonuc_sf"/>
</dbReference>
<dbReference type="Proteomes" id="UP000178577">
    <property type="component" value="Unassembled WGS sequence"/>
</dbReference>
<dbReference type="InterPro" id="IPR000305">
    <property type="entry name" value="GIY-YIG_endonuc"/>
</dbReference>
<dbReference type="CDD" id="cd10449">
    <property type="entry name" value="GIY-YIG_SLX1_like"/>
    <property type="match status" value="1"/>
</dbReference>
<dbReference type="SUPFAM" id="SSF82771">
    <property type="entry name" value="GIY-YIG endonuclease"/>
    <property type="match status" value="1"/>
</dbReference>
<accession>A0A1F5GAG4</accession>
<dbReference type="EMBL" id="MFAY01000024">
    <property type="protein sequence ID" value="OGD88863.1"/>
    <property type="molecule type" value="Genomic_DNA"/>
</dbReference>
<dbReference type="PROSITE" id="PS50164">
    <property type="entry name" value="GIY_YIG"/>
    <property type="match status" value="1"/>
</dbReference>
<name>A0A1F5GAG4_9BACT</name>
<dbReference type="Pfam" id="PF01541">
    <property type="entry name" value="GIY-YIG"/>
    <property type="match status" value="1"/>
</dbReference>
<comment type="caution">
    <text evidence="3">The sequence shown here is derived from an EMBL/GenBank/DDBJ whole genome shotgun (WGS) entry which is preliminary data.</text>
</comment>
<sequence>MFVYVLKSIRHGRFYTGLTEDVDRRFTEHNNGWVSKTKFYKPFRLVYVEIVSDRVEARKLEKYFKSGRGREIIKEIESLVI</sequence>
<evidence type="ECO:0000256" key="1">
    <source>
        <dbReference type="ARBA" id="ARBA00007435"/>
    </source>
</evidence>
<reference evidence="3 4" key="1">
    <citation type="journal article" date="2016" name="Nat. Commun.">
        <title>Thousands of microbial genomes shed light on interconnected biogeochemical processes in an aquifer system.</title>
        <authorList>
            <person name="Anantharaman K."/>
            <person name="Brown C.T."/>
            <person name="Hug L.A."/>
            <person name="Sharon I."/>
            <person name="Castelle C.J."/>
            <person name="Probst A.J."/>
            <person name="Thomas B.C."/>
            <person name="Singh A."/>
            <person name="Wilkins M.J."/>
            <person name="Karaoz U."/>
            <person name="Brodie E.L."/>
            <person name="Williams K.H."/>
            <person name="Hubbard S.S."/>
            <person name="Banfield J.F."/>
        </authorList>
    </citation>
    <scope>NUCLEOTIDE SEQUENCE [LARGE SCALE GENOMIC DNA]</scope>
</reference>
<protein>
    <recommendedName>
        <fullName evidence="2">GIY-YIG domain-containing protein</fullName>
    </recommendedName>
</protein>
<dbReference type="AlphaFoldDB" id="A0A1F5GAG4"/>
<dbReference type="PANTHER" id="PTHR34477:SF1">
    <property type="entry name" value="UPF0213 PROTEIN YHBQ"/>
    <property type="match status" value="1"/>
</dbReference>
<gene>
    <name evidence="3" type="ORF">A2693_04325</name>
</gene>
<evidence type="ECO:0000313" key="4">
    <source>
        <dbReference type="Proteomes" id="UP000178577"/>
    </source>
</evidence>
<dbReference type="InterPro" id="IPR050190">
    <property type="entry name" value="UPF0213_domain"/>
</dbReference>